<dbReference type="PANTHER" id="PTHR33116">
    <property type="entry name" value="REVERSE TRANSCRIPTASE ZINC-BINDING DOMAIN-CONTAINING PROTEIN-RELATED-RELATED"/>
    <property type="match status" value="1"/>
</dbReference>
<dbReference type="Pfam" id="PF13966">
    <property type="entry name" value="zf-RVT"/>
    <property type="match status" value="1"/>
</dbReference>
<dbReference type="InterPro" id="IPR026960">
    <property type="entry name" value="RVT-Znf"/>
</dbReference>
<reference evidence="2 3" key="1">
    <citation type="submission" date="2024-02" db="EMBL/GenBank/DDBJ databases">
        <title>High-quality chromosome-scale genome assembly of Pensacola bahiagrass (Paspalum notatum Flugge var. saurae).</title>
        <authorList>
            <person name="Vega J.M."/>
            <person name="Podio M."/>
            <person name="Orjuela J."/>
            <person name="Siena L.A."/>
            <person name="Pessino S.C."/>
            <person name="Combes M.C."/>
            <person name="Mariac C."/>
            <person name="Albertini E."/>
            <person name="Pupilli F."/>
            <person name="Ortiz J.P.A."/>
            <person name="Leblanc O."/>
        </authorList>
    </citation>
    <scope>NUCLEOTIDE SEQUENCE [LARGE SCALE GENOMIC DNA]</scope>
    <source>
        <strain evidence="2">R1</strain>
        <tissue evidence="2">Leaf</tissue>
    </source>
</reference>
<protein>
    <recommendedName>
        <fullName evidence="1">Reverse transcriptase zinc-binding domain-containing protein</fullName>
    </recommendedName>
</protein>
<evidence type="ECO:0000259" key="1">
    <source>
        <dbReference type="Pfam" id="PF13966"/>
    </source>
</evidence>
<gene>
    <name evidence="2" type="ORF">U9M48_005571</name>
</gene>
<accession>A0AAQ3SIN2</accession>
<sequence length="385" mass="43889">MSWDQTCTSDTYEEQFLIDKVAARIPRWKGNLLNLAGRTVLVKSTLSAIPVHVSIATSLSGWAIHAIDKLRRAFLWSGSATAVQGRCKVAWTRVCRPLEAGGLGVADLQLTGIALRVRWCWLQRTDPARVWSKLPSCFERVVLDLFRASTEVIIGDGSSALFWVDSWLEGMAIETFAPNLVTAVPARYRSRTVKDGLTDRAWIKDIRGSLTDIMVVEYLEVWRKVRQVTLTEGVQDIFRWRWEADGVYSSASAYKACFLGSTSFPGAKIIWRAKAPPKAKFFAWLAALDRCWTGERRHRQGLQDNCSCALCDQETESINHLLLQCSFSREVWFLVLQLLSWQSLLPSSNDRLMDWWTSARGRIESSFRPRFYALTLLVIWSIWKE</sequence>
<feature type="domain" description="Reverse transcriptase zinc-binding" evidence="1">
    <location>
        <begin position="248"/>
        <end position="332"/>
    </location>
</feature>
<dbReference type="EMBL" id="CP144745">
    <property type="protein sequence ID" value="WVZ54826.1"/>
    <property type="molecule type" value="Genomic_DNA"/>
</dbReference>
<organism evidence="2 3">
    <name type="scientific">Paspalum notatum var. saurae</name>
    <dbReference type="NCBI Taxonomy" id="547442"/>
    <lineage>
        <taxon>Eukaryota</taxon>
        <taxon>Viridiplantae</taxon>
        <taxon>Streptophyta</taxon>
        <taxon>Embryophyta</taxon>
        <taxon>Tracheophyta</taxon>
        <taxon>Spermatophyta</taxon>
        <taxon>Magnoliopsida</taxon>
        <taxon>Liliopsida</taxon>
        <taxon>Poales</taxon>
        <taxon>Poaceae</taxon>
        <taxon>PACMAD clade</taxon>
        <taxon>Panicoideae</taxon>
        <taxon>Andropogonodae</taxon>
        <taxon>Paspaleae</taxon>
        <taxon>Paspalinae</taxon>
        <taxon>Paspalum</taxon>
    </lineage>
</organism>
<dbReference type="Proteomes" id="UP001341281">
    <property type="component" value="Chromosome 01"/>
</dbReference>
<evidence type="ECO:0000313" key="2">
    <source>
        <dbReference type="EMBL" id="WVZ54826.1"/>
    </source>
</evidence>
<evidence type="ECO:0000313" key="3">
    <source>
        <dbReference type="Proteomes" id="UP001341281"/>
    </source>
</evidence>
<proteinExistence type="predicted"/>
<dbReference type="AlphaFoldDB" id="A0AAQ3SIN2"/>
<name>A0AAQ3SIN2_PASNO</name>
<keyword evidence="3" id="KW-1185">Reference proteome</keyword>
<dbReference type="PANTHER" id="PTHR33116:SF78">
    <property type="entry name" value="OS12G0587133 PROTEIN"/>
    <property type="match status" value="1"/>
</dbReference>